<dbReference type="EMBL" id="JARXVC010000002">
    <property type="protein sequence ID" value="MDH6279976.1"/>
    <property type="molecule type" value="Genomic_DNA"/>
</dbReference>
<gene>
    <name evidence="1" type="ORF">M2280_001185</name>
</gene>
<sequence>MTTLRELALLRLVAQRIAGPGFGSATETVRWLTAAQAQDYPGAVTSIALRSGTQGRASLIAALNAGEVVRSWPMRGTLHFVAAEDLSWMLALTGPRMLSGMGARHRGLGIDDAAVGRARKTADEALRDGGLDRRELMQEWERAGIETADQRGQHLLWTLAVTGVVCLGPVRDGRQLVVPADTWIRKRRALDGDEALGEWALRYFRSHGPATLDDFVWWTKLTVRQARTGLALAAEHLDRIQMDGADYFLDPTTPDLLAAQRQKARGVFLLPGFDEFILGYRDRSAAVDPEFENRLHPGGNGMFTPTVVDGGRVVGTWKRNGRGATADIRATPFTEFTQRTEKAIPRAFAAFA</sequence>
<protein>
    <recommendedName>
        <fullName evidence="3">Winged helix DNA-binding domain-containing protein</fullName>
    </recommendedName>
</protein>
<reference evidence="1 2" key="1">
    <citation type="submission" date="2023-04" db="EMBL/GenBank/DDBJ databases">
        <title>Forest soil microbial communities from Buena Vista Peninsula, Colon Province, Panama.</title>
        <authorList>
            <person name="Bouskill N."/>
        </authorList>
    </citation>
    <scope>NUCLEOTIDE SEQUENCE [LARGE SCALE GENOMIC DNA]</scope>
    <source>
        <strain evidence="1 2">CFH S0262</strain>
    </source>
</reference>
<keyword evidence="2" id="KW-1185">Reference proteome</keyword>
<dbReference type="Proteomes" id="UP001160334">
    <property type="component" value="Unassembled WGS sequence"/>
</dbReference>
<dbReference type="PANTHER" id="PTHR38479">
    <property type="entry name" value="LMO0824 PROTEIN"/>
    <property type="match status" value="1"/>
</dbReference>
<proteinExistence type="predicted"/>
<comment type="caution">
    <text evidence="1">The sequence shown here is derived from an EMBL/GenBank/DDBJ whole genome shotgun (WGS) entry which is preliminary data.</text>
</comment>
<evidence type="ECO:0000313" key="1">
    <source>
        <dbReference type="EMBL" id="MDH6279976.1"/>
    </source>
</evidence>
<dbReference type="InterPro" id="IPR009351">
    <property type="entry name" value="AlkZ-like"/>
</dbReference>
<dbReference type="PANTHER" id="PTHR38479:SF2">
    <property type="entry name" value="WINGED HELIX DNA-BINDING DOMAIN-CONTAINING PROTEIN"/>
    <property type="match status" value="1"/>
</dbReference>
<evidence type="ECO:0000313" key="2">
    <source>
        <dbReference type="Proteomes" id="UP001160334"/>
    </source>
</evidence>
<dbReference type="RefSeq" id="WP_280759324.1">
    <property type="nucleotide sequence ID" value="NZ_JARXVC010000002.1"/>
</dbReference>
<name>A0ABT6M6N9_9NOCA</name>
<evidence type="ECO:0008006" key="3">
    <source>
        <dbReference type="Google" id="ProtNLM"/>
    </source>
</evidence>
<organism evidence="1 2">
    <name type="scientific">Prescottella agglutinans</name>
    <dbReference type="NCBI Taxonomy" id="1644129"/>
    <lineage>
        <taxon>Bacteria</taxon>
        <taxon>Bacillati</taxon>
        <taxon>Actinomycetota</taxon>
        <taxon>Actinomycetes</taxon>
        <taxon>Mycobacteriales</taxon>
        <taxon>Nocardiaceae</taxon>
        <taxon>Prescottella</taxon>
    </lineage>
</organism>
<dbReference type="Pfam" id="PF06224">
    <property type="entry name" value="AlkZ-like"/>
    <property type="match status" value="1"/>
</dbReference>
<accession>A0ABT6M6N9</accession>